<dbReference type="GO" id="GO:0003700">
    <property type="term" value="F:DNA-binding transcription factor activity"/>
    <property type="evidence" value="ECO:0007669"/>
    <property type="project" value="InterPro"/>
</dbReference>
<dbReference type="InterPro" id="IPR036388">
    <property type="entry name" value="WH-like_DNA-bd_sf"/>
</dbReference>
<evidence type="ECO:0000259" key="5">
    <source>
        <dbReference type="PROSITE" id="PS50931"/>
    </source>
</evidence>
<accession>A0A1T2L7C9</accession>
<dbReference type="InterPro" id="IPR036390">
    <property type="entry name" value="WH_DNA-bd_sf"/>
</dbReference>
<feature type="domain" description="HTH lysR-type" evidence="5">
    <location>
        <begin position="6"/>
        <end position="63"/>
    </location>
</feature>
<dbReference type="Gene3D" id="3.40.190.290">
    <property type="match status" value="1"/>
</dbReference>
<dbReference type="InterPro" id="IPR005119">
    <property type="entry name" value="LysR_subst-bd"/>
</dbReference>
<keyword evidence="3" id="KW-0238">DNA-binding</keyword>
<dbReference type="InterPro" id="IPR000847">
    <property type="entry name" value="LysR_HTH_N"/>
</dbReference>
<name>A0A1T2L7C9_9GAMM</name>
<dbReference type="AlphaFoldDB" id="A0A1T2L7C9"/>
<keyword evidence="7" id="KW-1185">Reference proteome</keyword>
<dbReference type="PROSITE" id="PS50931">
    <property type="entry name" value="HTH_LYSR"/>
    <property type="match status" value="1"/>
</dbReference>
<evidence type="ECO:0000256" key="1">
    <source>
        <dbReference type="ARBA" id="ARBA00009437"/>
    </source>
</evidence>
<evidence type="ECO:0000256" key="4">
    <source>
        <dbReference type="ARBA" id="ARBA00023163"/>
    </source>
</evidence>
<organism evidence="6 7">
    <name type="scientific">Solemya pervernicosa gill symbiont</name>
    <dbReference type="NCBI Taxonomy" id="642797"/>
    <lineage>
        <taxon>Bacteria</taxon>
        <taxon>Pseudomonadati</taxon>
        <taxon>Pseudomonadota</taxon>
        <taxon>Gammaproteobacteria</taxon>
        <taxon>sulfur-oxidizing symbionts</taxon>
    </lineage>
</organism>
<reference evidence="6 7" key="1">
    <citation type="submission" date="2016-11" db="EMBL/GenBank/DDBJ databases">
        <title>Mixed transmission modes and dynamic genome evolution in an obligate animal-bacterial symbiosis.</title>
        <authorList>
            <person name="Russell S.L."/>
            <person name="Corbett-Detig R.B."/>
            <person name="Cavanaugh C.M."/>
        </authorList>
    </citation>
    <scope>NUCLEOTIDE SEQUENCE [LARGE SCALE GENOMIC DNA]</scope>
    <source>
        <strain evidence="6">Sveles-Q1</strain>
    </source>
</reference>
<dbReference type="GO" id="GO:0000976">
    <property type="term" value="F:transcription cis-regulatory region binding"/>
    <property type="evidence" value="ECO:0007669"/>
    <property type="project" value="TreeGrafter"/>
</dbReference>
<dbReference type="Gene3D" id="1.10.10.10">
    <property type="entry name" value="Winged helix-like DNA-binding domain superfamily/Winged helix DNA-binding domain"/>
    <property type="match status" value="1"/>
</dbReference>
<sequence length="304" mass="33159">MQAPRVTLEQWRTLQAVIDCGGYAQAAESLKRSQSSVSYAIGRLQKQLGVTLLRIKGRKAVLTEAGEVLLQRSRQLLADAVNLETLGQTLESGWEPEIRLVVDEAFPAPLLMSALKSFEPLSRGTRIQLREVVLSGASEALLDGADLVIGYQVPQGFLGDTLLNIEFTAVAHPDHSLHQHNRELSANDIGHEMQVVIRDSGSRPQDVGWLGAGHRWTVSSIATAITTISSGLGFGWLPNHAIERQLQEGTLKPLPLRGNQSYSAQLYLIFGRQEGIGPATRKLAEILYQACGNTPTEQPPTESK</sequence>
<evidence type="ECO:0000256" key="3">
    <source>
        <dbReference type="ARBA" id="ARBA00023125"/>
    </source>
</evidence>
<dbReference type="SUPFAM" id="SSF46785">
    <property type="entry name" value="Winged helix' DNA-binding domain"/>
    <property type="match status" value="1"/>
</dbReference>
<evidence type="ECO:0000256" key="2">
    <source>
        <dbReference type="ARBA" id="ARBA00023015"/>
    </source>
</evidence>
<comment type="similarity">
    <text evidence="1">Belongs to the LysR transcriptional regulatory family.</text>
</comment>
<dbReference type="SUPFAM" id="SSF53850">
    <property type="entry name" value="Periplasmic binding protein-like II"/>
    <property type="match status" value="1"/>
</dbReference>
<dbReference type="OrthoDB" id="6988449at2"/>
<dbReference type="Pfam" id="PF00126">
    <property type="entry name" value="HTH_1"/>
    <property type="match status" value="1"/>
</dbReference>
<dbReference type="RefSeq" id="WP_078483094.1">
    <property type="nucleotide sequence ID" value="NZ_MPRL01000015.1"/>
</dbReference>
<dbReference type="PANTHER" id="PTHR30126">
    <property type="entry name" value="HTH-TYPE TRANSCRIPTIONAL REGULATOR"/>
    <property type="match status" value="1"/>
</dbReference>
<keyword evidence="2" id="KW-0805">Transcription regulation</keyword>
<dbReference type="EMBL" id="MPRL01000015">
    <property type="protein sequence ID" value="OOZ40991.1"/>
    <property type="molecule type" value="Genomic_DNA"/>
</dbReference>
<comment type="caution">
    <text evidence="6">The sequence shown here is derived from an EMBL/GenBank/DDBJ whole genome shotgun (WGS) entry which is preliminary data.</text>
</comment>
<gene>
    <name evidence="6" type="ORF">BOW53_05555</name>
</gene>
<evidence type="ECO:0000313" key="7">
    <source>
        <dbReference type="Proteomes" id="UP000191110"/>
    </source>
</evidence>
<keyword evidence="4" id="KW-0804">Transcription</keyword>
<proteinExistence type="inferred from homology"/>
<evidence type="ECO:0000313" key="6">
    <source>
        <dbReference type="EMBL" id="OOZ40991.1"/>
    </source>
</evidence>
<dbReference type="PANTHER" id="PTHR30126:SF88">
    <property type="entry name" value="TRANSCRIPTIONAL REGULATOR-RELATED"/>
    <property type="match status" value="1"/>
</dbReference>
<protein>
    <submittedName>
        <fullName evidence="6">LysR family transcriptional regulator</fullName>
    </submittedName>
</protein>
<dbReference type="Proteomes" id="UP000191110">
    <property type="component" value="Unassembled WGS sequence"/>
</dbReference>
<dbReference type="Pfam" id="PF03466">
    <property type="entry name" value="LysR_substrate"/>
    <property type="match status" value="1"/>
</dbReference>